<dbReference type="SUPFAM" id="SSF53335">
    <property type="entry name" value="S-adenosyl-L-methionine-dependent methyltransferases"/>
    <property type="match status" value="1"/>
</dbReference>
<dbReference type="InterPro" id="IPR016874">
    <property type="entry name" value="TcmP-like"/>
</dbReference>
<evidence type="ECO:0000313" key="6">
    <source>
        <dbReference type="Proteomes" id="UP000238296"/>
    </source>
</evidence>
<dbReference type="EMBL" id="PPEA01000145">
    <property type="protein sequence ID" value="PQM48758.1"/>
    <property type="molecule type" value="Genomic_DNA"/>
</dbReference>
<keyword evidence="5" id="KW-1185">Reference proteome</keyword>
<evidence type="ECO:0000313" key="5">
    <source>
        <dbReference type="Proteomes" id="UP000179734"/>
    </source>
</evidence>
<keyword evidence="1 3" id="KW-0489">Methyltransferase</keyword>
<dbReference type="RefSeq" id="WP_071029366.1">
    <property type="nucleotide sequence ID" value="NZ_MLQM01000197.1"/>
</dbReference>
<dbReference type="GO" id="GO:0008168">
    <property type="term" value="F:methyltransferase activity"/>
    <property type="evidence" value="ECO:0007669"/>
    <property type="project" value="UniProtKB-KW"/>
</dbReference>
<evidence type="ECO:0000313" key="4">
    <source>
        <dbReference type="EMBL" id="PQM48758.1"/>
    </source>
</evidence>
<name>A0A1S1N4F0_9MYCO</name>
<protein>
    <submittedName>
        <fullName evidence="3">Methyltransferase</fullName>
    </submittedName>
</protein>
<dbReference type="AlphaFoldDB" id="A0A1S1N4F0"/>
<dbReference type="GO" id="GO:0032259">
    <property type="term" value="P:methylation"/>
    <property type="evidence" value="ECO:0007669"/>
    <property type="project" value="UniProtKB-KW"/>
</dbReference>
<dbReference type="InterPro" id="IPR029063">
    <property type="entry name" value="SAM-dependent_MTases_sf"/>
</dbReference>
<dbReference type="InterPro" id="IPR007213">
    <property type="entry name" value="Ppm1/Ppm2/Tcmp"/>
</dbReference>
<dbReference type="Proteomes" id="UP000238296">
    <property type="component" value="Unassembled WGS sequence"/>
</dbReference>
<evidence type="ECO:0000256" key="1">
    <source>
        <dbReference type="ARBA" id="ARBA00022603"/>
    </source>
</evidence>
<evidence type="ECO:0000313" key="3">
    <source>
        <dbReference type="EMBL" id="OHU94257.1"/>
    </source>
</evidence>
<dbReference type="Pfam" id="PF04072">
    <property type="entry name" value="LCM"/>
    <property type="match status" value="1"/>
</dbReference>
<reference evidence="4" key="3">
    <citation type="submission" date="2018-01" db="EMBL/GenBank/DDBJ databases">
        <authorList>
            <person name="Gaut B.S."/>
            <person name="Morton B.R."/>
            <person name="Clegg M.T."/>
            <person name="Duvall M.R."/>
        </authorList>
    </citation>
    <scope>NUCLEOTIDE SEQUENCE</scope>
    <source>
        <strain evidence="4">ATCC BAA-2683</strain>
    </source>
</reference>
<sequence length="274" mass="30439">MALVDGNTLRGVSATTLWTLRNRAAEAARPDGVIDDPWAVTLFDAISYDYDKFGSIERYHALRALTFDAALADYLRAHPKAAVVALAEGLQTSFWRLDRAGVLNEATWYCVDLPPVVALREQLLPRDPRIVHLAQSALDRGWMDRVDASHGVFITAEGLLMYLDPDEVHALIADCAQRFPGGRFLFDAIPRWFSRRTLKGWRMSDRCIAPPMPFGLSPDEAVALAGEIPGIRAARDVSQLTGRGPSGQALWRAVDRFGPLRRRRSSITLLEFGP</sequence>
<reference evidence="3 5" key="1">
    <citation type="submission" date="2016-10" db="EMBL/GenBank/DDBJ databases">
        <title>Genome sequence of Mycobacterium talmonii.</title>
        <authorList>
            <person name="Greninger A.L."/>
            <person name="Elliott B."/>
            <person name="Vasireddy S."/>
            <person name="Vasireddy R."/>
        </authorList>
    </citation>
    <scope>NUCLEOTIDE SEQUENCE [LARGE SCALE GENOMIC DNA]</scope>
    <source>
        <strain evidence="3">MO-5499</strain>
        <strain evidence="5">NE-TNMC-100812</strain>
    </source>
</reference>
<dbReference type="PANTHER" id="PTHR43619:SF2">
    <property type="entry name" value="S-ADENOSYL-L-METHIONINE-DEPENDENT METHYLTRANSFERASES SUPERFAMILY PROTEIN"/>
    <property type="match status" value="1"/>
</dbReference>
<comment type="caution">
    <text evidence="3">The sequence shown here is derived from an EMBL/GenBank/DDBJ whole genome shotgun (WGS) entry which is preliminary data.</text>
</comment>
<dbReference type="EMBL" id="MLQM01000197">
    <property type="protein sequence ID" value="OHU94257.1"/>
    <property type="molecule type" value="Genomic_DNA"/>
</dbReference>
<gene>
    <name evidence="3" type="ORF">BKN37_23615</name>
    <name evidence="4" type="ORF">C1Y40_01027</name>
</gene>
<dbReference type="Proteomes" id="UP000179734">
    <property type="component" value="Unassembled WGS sequence"/>
</dbReference>
<dbReference type="PIRSF" id="PIRSF028177">
    <property type="entry name" value="Polyketide_synth_Omtfrase_TcmP"/>
    <property type="match status" value="1"/>
</dbReference>
<dbReference type="PANTHER" id="PTHR43619">
    <property type="entry name" value="S-ADENOSYL-L-METHIONINE-DEPENDENT METHYLTRANSFERASE YKTD-RELATED"/>
    <property type="match status" value="1"/>
</dbReference>
<proteinExistence type="predicted"/>
<reference evidence="4 6" key="2">
    <citation type="journal article" date="2017" name="Int. J. Syst. Evol. Microbiol.">
        <title>Mycobacterium talmoniae sp. nov., a slowly growing mycobacterium isolated from human respiratory samples.</title>
        <authorList>
            <person name="Davidson R.M."/>
            <person name="DeGroote M.A."/>
            <person name="Marola J.L."/>
            <person name="Buss S."/>
            <person name="Jones V."/>
            <person name="McNeil M.R."/>
            <person name="Freifeld A.G."/>
            <person name="Elaine Epperson L."/>
            <person name="Hasan N.A."/>
            <person name="Jackson M."/>
            <person name="Iwen P.C."/>
            <person name="Salfinger M."/>
            <person name="Strong M."/>
        </authorList>
    </citation>
    <scope>NUCLEOTIDE SEQUENCE [LARGE SCALE GENOMIC DNA]</scope>
    <source>
        <strain evidence="4 6">ATCC BAA-2683</strain>
    </source>
</reference>
<evidence type="ECO:0000256" key="2">
    <source>
        <dbReference type="ARBA" id="ARBA00022679"/>
    </source>
</evidence>
<accession>A0A1S1N4F0</accession>
<organism evidence="3 5">
    <name type="scientific">Mycobacterium talmoniae</name>
    <dbReference type="NCBI Taxonomy" id="1858794"/>
    <lineage>
        <taxon>Bacteria</taxon>
        <taxon>Bacillati</taxon>
        <taxon>Actinomycetota</taxon>
        <taxon>Actinomycetes</taxon>
        <taxon>Mycobacteriales</taxon>
        <taxon>Mycobacteriaceae</taxon>
        <taxon>Mycobacterium</taxon>
    </lineage>
</organism>
<keyword evidence="2 3" id="KW-0808">Transferase</keyword>
<dbReference type="Gene3D" id="3.40.50.150">
    <property type="entry name" value="Vaccinia Virus protein VP39"/>
    <property type="match status" value="1"/>
</dbReference>